<sequence length="60" mass="6685">PFRLQIIILPSSLASTASLFSPQSHSLTSFHLFVFLRPSRRLLRLEFAEAAGMLISIADL</sequence>
<dbReference type="Proteomes" id="UP000054477">
    <property type="component" value="Unassembled WGS sequence"/>
</dbReference>
<dbReference type="AlphaFoldDB" id="A0A0C9WIT9"/>
<protein>
    <submittedName>
        <fullName evidence="1">Uncharacterized protein</fullName>
    </submittedName>
</protein>
<name>A0A0C9WIT9_9AGAR</name>
<evidence type="ECO:0000313" key="2">
    <source>
        <dbReference type="Proteomes" id="UP000054477"/>
    </source>
</evidence>
<keyword evidence="2" id="KW-1185">Reference proteome</keyword>
<dbReference type="HOGENOM" id="CLU_2948097_0_0_1"/>
<reference evidence="1 2" key="1">
    <citation type="submission" date="2014-04" db="EMBL/GenBank/DDBJ databases">
        <authorList>
            <consortium name="DOE Joint Genome Institute"/>
            <person name="Kuo A."/>
            <person name="Kohler A."/>
            <person name="Nagy L.G."/>
            <person name="Floudas D."/>
            <person name="Copeland A."/>
            <person name="Barry K.W."/>
            <person name="Cichocki N."/>
            <person name="Veneault-Fourrey C."/>
            <person name="LaButti K."/>
            <person name="Lindquist E.A."/>
            <person name="Lipzen A."/>
            <person name="Lundell T."/>
            <person name="Morin E."/>
            <person name="Murat C."/>
            <person name="Sun H."/>
            <person name="Tunlid A."/>
            <person name="Henrissat B."/>
            <person name="Grigoriev I.V."/>
            <person name="Hibbett D.S."/>
            <person name="Martin F."/>
            <person name="Nordberg H.P."/>
            <person name="Cantor M.N."/>
            <person name="Hua S.X."/>
        </authorList>
    </citation>
    <scope>NUCLEOTIDE SEQUENCE [LARGE SCALE GENOMIC DNA]</scope>
    <source>
        <strain evidence="1 2">LaAM-08-1</strain>
    </source>
</reference>
<reference evidence="2" key="2">
    <citation type="submission" date="2015-01" db="EMBL/GenBank/DDBJ databases">
        <title>Evolutionary Origins and Diversification of the Mycorrhizal Mutualists.</title>
        <authorList>
            <consortium name="DOE Joint Genome Institute"/>
            <consortium name="Mycorrhizal Genomics Consortium"/>
            <person name="Kohler A."/>
            <person name="Kuo A."/>
            <person name="Nagy L.G."/>
            <person name="Floudas D."/>
            <person name="Copeland A."/>
            <person name="Barry K.W."/>
            <person name="Cichocki N."/>
            <person name="Veneault-Fourrey C."/>
            <person name="LaButti K."/>
            <person name="Lindquist E.A."/>
            <person name="Lipzen A."/>
            <person name="Lundell T."/>
            <person name="Morin E."/>
            <person name="Murat C."/>
            <person name="Riley R."/>
            <person name="Ohm R."/>
            <person name="Sun H."/>
            <person name="Tunlid A."/>
            <person name="Henrissat B."/>
            <person name="Grigoriev I.V."/>
            <person name="Hibbett D.S."/>
            <person name="Martin F."/>
        </authorList>
    </citation>
    <scope>NUCLEOTIDE SEQUENCE [LARGE SCALE GENOMIC DNA]</scope>
    <source>
        <strain evidence="2">LaAM-08-1</strain>
    </source>
</reference>
<feature type="non-terminal residue" evidence="1">
    <location>
        <position position="1"/>
    </location>
</feature>
<proteinExistence type="predicted"/>
<evidence type="ECO:0000313" key="1">
    <source>
        <dbReference type="EMBL" id="KIJ93524.1"/>
    </source>
</evidence>
<gene>
    <name evidence="1" type="ORF">K443DRAFT_645383</name>
</gene>
<dbReference type="EMBL" id="KN838839">
    <property type="protein sequence ID" value="KIJ93524.1"/>
    <property type="molecule type" value="Genomic_DNA"/>
</dbReference>
<accession>A0A0C9WIT9</accession>
<organism evidence="1 2">
    <name type="scientific">Laccaria amethystina LaAM-08-1</name>
    <dbReference type="NCBI Taxonomy" id="1095629"/>
    <lineage>
        <taxon>Eukaryota</taxon>
        <taxon>Fungi</taxon>
        <taxon>Dikarya</taxon>
        <taxon>Basidiomycota</taxon>
        <taxon>Agaricomycotina</taxon>
        <taxon>Agaricomycetes</taxon>
        <taxon>Agaricomycetidae</taxon>
        <taxon>Agaricales</taxon>
        <taxon>Agaricineae</taxon>
        <taxon>Hydnangiaceae</taxon>
        <taxon>Laccaria</taxon>
    </lineage>
</organism>